<comment type="caution">
    <text evidence="2">The sequence shown here is derived from an EMBL/GenBank/DDBJ whole genome shotgun (WGS) entry which is preliminary data.</text>
</comment>
<name>A0ABN8E4Y0_9VIBR</name>
<evidence type="ECO:0000313" key="3">
    <source>
        <dbReference type="Proteomes" id="UP000838748"/>
    </source>
</evidence>
<dbReference type="Proteomes" id="UP000838748">
    <property type="component" value="Unassembled WGS sequence"/>
</dbReference>
<proteinExistence type="predicted"/>
<evidence type="ECO:0008006" key="4">
    <source>
        <dbReference type="Google" id="ProtNLM"/>
    </source>
</evidence>
<evidence type="ECO:0000313" key="1">
    <source>
        <dbReference type="EMBL" id="CAH0536858.1"/>
    </source>
</evidence>
<dbReference type="EMBL" id="CAKLDM010000001">
    <property type="protein sequence ID" value="CAH0536858.1"/>
    <property type="molecule type" value="Genomic_DNA"/>
</dbReference>
<keyword evidence="3" id="KW-1185">Reference proteome</keyword>
<dbReference type="RefSeq" id="WP_237360134.1">
    <property type="nucleotide sequence ID" value="NZ_CAKLDM010000001.1"/>
</dbReference>
<gene>
    <name evidence="1" type="ORF">VMF7928_00749</name>
    <name evidence="2" type="ORF">VMF7928_02453</name>
</gene>
<protein>
    <recommendedName>
        <fullName evidence="4">Chemotaxis protein</fullName>
    </recommendedName>
</protein>
<dbReference type="EMBL" id="CAKLDM010000002">
    <property type="protein sequence ID" value="CAH0539796.1"/>
    <property type="molecule type" value="Genomic_DNA"/>
</dbReference>
<sequence length="102" mass="11287">MKIEGLILDESDIIQESKVNRSTGETQLTGKLNLITTNPTDTIEVKISPDLWAKGEAGSLLKGLVGKRHQFDVEYRQFSFGNDEGKHVSLNGFHLFSLPSAK</sequence>
<accession>A0ABN8E4Y0</accession>
<reference evidence="2" key="1">
    <citation type="submission" date="2021-11" db="EMBL/GenBank/DDBJ databases">
        <authorList>
            <person name="Rodrigo-Torres L."/>
            <person name="Arahal R. D."/>
            <person name="Lucena T."/>
        </authorList>
    </citation>
    <scope>NUCLEOTIDE SEQUENCE</scope>
    <source>
        <strain evidence="2">CECT 7928</strain>
    </source>
</reference>
<evidence type="ECO:0000313" key="2">
    <source>
        <dbReference type="EMBL" id="CAH0539796.1"/>
    </source>
</evidence>
<organism evidence="2 3">
    <name type="scientific">Vibrio marisflavi CECT 7928</name>
    <dbReference type="NCBI Taxonomy" id="634439"/>
    <lineage>
        <taxon>Bacteria</taxon>
        <taxon>Pseudomonadati</taxon>
        <taxon>Pseudomonadota</taxon>
        <taxon>Gammaproteobacteria</taxon>
        <taxon>Vibrionales</taxon>
        <taxon>Vibrionaceae</taxon>
        <taxon>Vibrio</taxon>
    </lineage>
</organism>